<dbReference type="PANTHER" id="PTHR11223">
    <property type="entry name" value="EXPORTIN 1/5"/>
    <property type="match status" value="1"/>
</dbReference>
<dbReference type="EMBL" id="JAGKQM010000006">
    <property type="protein sequence ID" value="KAH0923546.1"/>
    <property type="molecule type" value="Genomic_DNA"/>
</dbReference>
<keyword evidence="2" id="KW-0690">Ribosome biogenesis</keyword>
<feature type="compositionally biased region" description="Basic residues" evidence="9">
    <location>
        <begin position="611"/>
        <end position="621"/>
    </location>
</feature>
<dbReference type="Gene3D" id="1.10.246.90">
    <property type="entry name" value="Nop domain"/>
    <property type="match status" value="1"/>
</dbReference>
<dbReference type="InterPro" id="IPR016024">
    <property type="entry name" value="ARM-type_fold"/>
</dbReference>
<dbReference type="InterPro" id="IPR011009">
    <property type="entry name" value="Kinase-like_dom_sf"/>
</dbReference>
<proteinExistence type="predicted"/>
<dbReference type="InterPro" id="IPR045478">
    <property type="entry name" value="Exportin-5_C"/>
</dbReference>
<feature type="compositionally biased region" description="Basic and acidic residues" evidence="9">
    <location>
        <begin position="656"/>
        <end position="666"/>
    </location>
</feature>
<dbReference type="Gene3D" id="1.10.510.10">
    <property type="entry name" value="Transferase(Phosphotransferase) domain 1"/>
    <property type="match status" value="1"/>
</dbReference>
<protein>
    <recommendedName>
        <fullName evidence="14">Protein kinase domain-containing protein</fullName>
    </recommendedName>
</protein>
<sequence length="2395" mass="266744">MGRQSYKRAPLRNKTQRFEELIAFFFNNYIKTNTLLNPSYHSAPDHFLFSVSPILQLFVDPPRDSSCHGVEFQTLNISIGLNSCSVYLLVKMLVLFETPGGFALFKVLDEGKLSNVEDLGNVFSSADSARKMVKLKAFDKFDNTSEALEAVAKLLEGAPSKGLRKFLKANCEGETLAVADSKLGNIIKEKLKIDCVHNNAVMELLRGVRSQLSELISGLGDQDLAPMSLGLSHSLARYKLKFSSDKVDTMIIQAIGLLDDLDKELNTYAMRVREWYGWHFPELAKIISDNILYAKSVKLMGNRINAAKLDFSEILADEIEAELKEASVISMGTEVSDLDLMHIRELCDQVLSLAEYRAQLYDYLKSRMNTIAPNLTALVGELVGARLISHGGSLLNLSKQPGSTVQILGAEKALFRALKTKHATPKYGLIYHASLVGQAPPKSKGKISRSLAAKAALAIRCDALGDGEDNTMGVESRLKVEARLRALEGKDLGRLSGSAKGKPKIEVYDKDKKNGSGGLITPAKTYNTAADSLLGQTSTAENGVKEKKDKKKKKKAEEEEAKTEEPSKKKSKKKKTEVEPEAEEEAKAEEPSKKKKKRKHEEEEADLPAKKKEKKDKKKKKSDNSGFQLKSFCPRDGRPVSSSDSVSGSIHQVSTRYERKEVKETVTEAETISSIVVPVARVDEIKEDNEKPKGESKRSSNGDPRKSNPPKHLTGEQVAAGWPSWLSEICGEALNGWLPRKADSFEKIEKIGSGTYSNVYKAKDLLTGNIVALKKVRCDVREKESLRFMAREILILRRLDHPNVIKLEGLVTSRMSSSLYLVFRYMHHDLPGLVASPDIKFTKQQVKCYMKQLLSGLEHCHSRGVLHRDIKGSNLLIDDEGVLKIGDFGLATFFDPRRRQQMTNRVVTLWYRAPELLHGVVEYGFGIDLWSAGCILGELLTGRPIMPGRTEVEQLHRIYKLCGSPSEEYWRKIKLPSTRKHAQHRPLPQYKRRIREVYKDFSPEAVSLMDTLLALDPAEQIDAKRRDEEYRRIREKRKNAHESGRRKTKPRERAVRAMPVPEANAEVQSNIDRMRMITHANAKSKSDKFPPPHQDGLLGFPMGLSRRFEPSEIPFSSTSFTSYANEPLEMWSGPLAPVEFTDIAAETRRSGGCGGGSMRMDVKKSKTRRRIFFLRYSDEFLKKGEKELSFTMDASNNSTASNVAQAILAVLDYNSTPDARRAAVAFLESVKSGDIRVLAHVSLLLVKKECSSEIRLHAFKMLQHLVRLRWEELSPSERRDFAKVSVDLMSEIASPSEEWSLKSQSAALVAEIVRREGPDLWQELFPSLTSLSAQGPLQAEVVSMMLRWLPEDITVHNEDLEGDRRRLLLRGLTQSLPEILPLLYNLLERHFGAAMNEASRQQVDLAKQHGAVVIACLNAINAYAEWAPVLDLSRYGIINGCGALLSSPDFRLHACDFFKLVCSRKRPSDVSGTEFDAAISSLFQSLMNVSTEFLYRSASCTSGIDESDYEFAECICESLVSLGSTNLQCIATDGGVLALYLQQMLGFFQHFKLGLHFEAMIFWLALLRDLLTKPKAAANPGAEGVAVGGMQSSSQVDNEKKKILGLISDDVASTILDVSFQRMLKKEKVPPRIAPSLGPLELWSDEFEGKGDFGQYRSRLLDLVKFIASHKPLVASTKISERIITLIKDLLASPVPLQDVAVLDSQQLAFDCIVATVFDGFSEFAGGSSDVHFSLRGIFEGLLQQLLSLKLTEPELIKMHGHYLDAMGPFLKYFPDAVGNVISKLFEMLTSLPHIVKDPATSTSRIARLQICTSFIRIAKTADKSVLPHMKSIADTMAYMQREGTLLRGEHNILGEAFLVMASAAGAQQQQEVLAWLLEPLSQQWIQSEWQNCYLSDPMGLVRLCSNTPFMWSLFHTVTFFEKALKRSGHRKSNLNTTSVTSQDLHPMAHHLSWMLPPLLKLLRVIHSLWSPSVYQTLPPEMRAAMTMADVERYSLLGEAIPKFSKASSVYADGSFDGGKEGQSEANESDVRNWLKGIRDSGYCVLGLSATIGDTFFKCLDANYVAVALMENLQSMEFRHMRQLIHSFVVYVVKSCPADMWETWLEVLLHPLFIHCQKAISSSWASLMREGRAQVPDSFGVQNGPDMKLEVMEEKLLRDQTREIANLLSTMASPGLNPGLPVLEHSGPVGRIDVSSPKDLLAFKSNSMVGFLLNHKNVALPALQICLEVFTWTDGETTTKVCCFCGVVVLLAILTNNVELREFVSKDLFSAVIRGLAMESNAVNSADLVNLCREIVIYLSDRDPAPRQVLLSLPCLTPNDLRAFEEAMGKTPSPKEQKQLMRSLLLLGTGNNLRALAAQKTMNVITNVTLRTRGPASTSEAKEDEGETIGLASVL</sequence>
<keyword evidence="3" id="KW-0808">Transferase</keyword>
<dbReference type="InterPro" id="IPR012976">
    <property type="entry name" value="NOSIC"/>
</dbReference>
<dbReference type="InterPro" id="IPR012974">
    <property type="entry name" value="NOP58/56_N"/>
</dbReference>
<dbReference type="SUPFAM" id="SSF89124">
    <property type="entry name" value="Nop domain"/>
    <property type="match status" value="1"/>
</dbReference>
<dbReference type="Pfam" id="PF00069">
    <property type="entry name" value="Pkinase"/>
    <property type="match status" value="1"/>
</dbReference>
<dbReference type="Gene3D" id="3.30.200.20">
    <property type="entry name" value="Phosphorylase Kinase, domain 1"/>
    <property type="match status" value="1"/>
</dbReference>
<keyword evidence="13" id="KW-1185">Reference proteome</keyword>
<evidence type="ECO:0000256" key="3">
    <source>
        <dbReference type="ARBA" id="ARBA00022679"/>
    </source>
</evidence>
<dbReference type="PROSITE" id="PS00108">
    <property type="entry name" value="PROTEIN_KINASE_ST"/>
    <property type="match status" value="1"/>
</dbReference>
<dbReference type="Gene3D" id="1.25.10.10">
    <property type="entry name" value="Leucine-rich Repeat Variant"/>
    <property type="match status" value="1"/>
</dbReference>
<comment type="subcellular location">
    <subcellularLocation>
        <location evidence="1">Nucleus</location>
        <location evidence="1">Nucleolus</location>
    </subcellularLocation>
</comment>
<reference evidence="12 13" key="1">
    <citation type="submission" date="2021-05" db="EMBL/GenBank/DDBJ databases">
        <title>Genome Assembly of Synthetic Allotetraploid Brassica napus Reveals Homoeologous Exchanges between Subgenomes.</title>
        <authorList>
            <person name="Davis J.T."/>
        </authorList>
    </citation>
    <scope>NUCLEOTIDE SEQUENCE [LARGE SCALE GENOMIC DNA]</scope>
    <source>
        <strain evidence="13">cv. Da-Ae</strain>
        <tissue evidence="12">Seedling</tissue>
    </source>
</reference>
<dbReference type="SMART" id="SM00931">
    <property type="entry name" value="NOSIC"/>
    <property type="match status" value="1"/>
</dbReference>
<dbReference type="Pfam" id="PF08389">
    <property type="entry name" value="Xpo1"/>
    <property type="match status" value="1"/>
</dbReference>
<evidence type="ECO:0000313" key="12">
    <source>
        <dbReference type="EMBL" id="KAH0923546.1"/>
    </source>
</evidence>
<dbReference type="Pfam" id="PF19273">
    <property type="entry name" value="Exportin-5"/>
    <property type="match status" value="1"/>
</dbReference>
<evidence type="ECO:0000256" key="5">
    <source>
        <dbReference type="ARBA" id="ARBA00022777"/>
    </source>
</evidence>
<evidence type="ECO:0000259" key="10">
    <source>
        <dbReference type="PROSITE" id="PS50011"/>
    </source>
</evidence>
<evidence type="ECO:0000256" key="9">
    <source>
        <dbReference type="SAM" id="MobiDB-lite"/>
    </source>
</evidence>
<evidence type="ECO:0000313" key="13">
    <source>
        <dbReference type="Proteomes" id="UP000824890"/>
    </source>
</evidence>
<keyword evidence="7" id="KW-0539">Nucleus</keyword>
<dbReference type="Pfam" id="PF08156">
    <property type="entry name" value="NOP5NT"/>
    <property type="match status" value="1"/>
</dbReference>
<feature type="region of interest" description="Disordered" evidence="9">
    <location>
        <begin position="2372"/>
        <end position="2395"/>
    </location>
</feature>
<evidence type="ECO:0008006" key="14">
    <source>
        <dbReference type="Google" id="ProtNLM"/>
    </source>
</evidence>
<accession>A0ABQ8D2M7</accession>
<feature type="compositionally biased region" description="Basic and acidic residues" evidence="9">
    <location>
        <begin position="1040"/>
        <end position="1054"/>
    </location>
</feature>
<keyword evidence="6 8" id="KW-0067">ATP-binding</keyword>
<feature type="region of interest" description="Disordered" evidence="9">
    <location>
        <begin position="531"/>
        <end position="668"/>
    </location>
</feature>
<feature type="domain" description="Protein kinase" evidence="10">
    <location>
        <begin position="745"/>
        <end position="1033"/>
    </location>
</feature>
<dbReference type="PROSITE" id="PS00107">
    <property type="entry name" value="PROTEIN_KINASE_ATP"/>
    <property type="match status" value="1"/>
</dbReference>
<name>A0ABQ8D2M7_BRANA</name>
<feature type="compositionally biased region" description="Polar residues" evidence="9">
    <location>
        <begin position="531"/>
        <end position="541"/>
    </location>
</feature>
<dbReference type="CDD" id="cd07840">
    <property type="entry name" value="STKc_CDK9_like"/>
    <property type="match status" value="1"/>
</dbReference>
<dbReference type="SMART" id="SM00220">
    <property type="entry name" value="S_TKc"/>
    <property type="match status" value="1"/>
</dbReference>
<dbReference type="SUPFAM" id="SSF56112">
    <property type="entry name" value="Protein kinase-like (PK-like)"/>
    <property type="match status" value="1"/>
</dbReference>
<dbReference type="InterPro" id="IPR045065">
    <property type="entry name" value="XPO1/5"/>
</dbReference>
<feature type="domain" description="Nop" evidence="11">
    <location>
        <begin position="371"/>
        <end position="489"/>
    </location>
</feature>
<feature type="region of interest" description="Disordered" evidence="9">
    <location>
        <begin position="683"/>
        <end position="717"/>
    </location>
</feature>
<evidence type="ECO:0000259" key="11">
    <source>
        <dbReference type="PROSITE" id="PS51358"/>
    </source>
</evidence>
<dbReference type="InterPro" id="IPR000719">
    <property type="entry name" value="Prot_kinase_dom"/>
</dbReference>
<keyword evidence="5" id="KW-0418">Kinase</keyword>
<dbReference type="PANTHER" id="PTHR11223:SF3">
    <property type="entry name" value="EXPORTIN-5"/>
    <property type="match status" value="1"/>
</dbReference>
<dbReference type="InterPro" id="IPR011989">
    <property type="entry name" value="ARM-like"/>
</dbReference>
<organism evidence="12 13">
    <name type="scientific">Brassica napus</name>
    <name type="common">Rape</name>
    <dbReference type="NCBI Taxonomy" id="3708"/>
    <lineage>
        <taxon>Eukaryota</taxon>
        <taxon>Viridiplantae</taxon>
        <taxon>Streptophyta</taxon>
        <taxon>Embryophyta</taxon>
        <taxon>Tracheophyta</taxon>
        <taxon>Spermatophyta</taxon>
        <taxon>Magnoliopsida</taxon>
        <taxon>eudicotyledons</taxon>
        <taxon>Gunneridae</taxon>
        <taxon>Pentapetalae</taxon>
        <taxon>rosids</taxon>
        <taxon>malvids</taxon>
        <taxon>Brassicales</taxon>
        <taxon>Brassicaceae</taxon>
        <taxon>Brassiceae</taxon>
        <taxon>Brassica</taxon>
    </lineage>
</organism>
<evidence type="ECO:0000256" key="7">
    <source>
        <dbReference type="ARBA" id="ARBA00023242"/>
    </source>
</evidence>
<evidence type="ECO:0000256" key="6">
    <source>
        <dbReference type="ARBA" id="ARBA00022840"/>
    </source>
</evidence>
<dbReference type="InterPro" id="IPR017441">
    <property type="entry name" value="Protein_kinase_ATP_BS"/>
</dbReference>
<keyword evidence="4 8" id="KW-0547">Nucleotide-binding</keyword>
<evidence type="ECO:0000256" key="1">
    <source>
        <dbReference type="ARBA" id="ARBA00004604"/>
    </source>
</evidence>
<dbReference type="PROSITE" id="PS50011">
    <property type="entry name" value="PROTEIN_KINASE_DOM"/>
    <property type="match status" value="1"/>
</dbReference>
<dbReference type="Proteomes" id="UP000824890">
    <property type="component" value="Unassembled WGS sequence"/>
</dbReference>
<dbReference type="InterPro" id="IPR008271">
    <property type="entry name" value="Ser/Thr_kinase_AS"/>
</dbReference>
<comment type="caution">
    <text evidence="12">The sequence shown here is derived from an EMBL/GenBank/DDBJ whole genome shotgun (WGS) entry which is preliminary data.</text>
</comment>
<dbReference type="InterPro" id="IPR013598">
    <property type="entry name" value="Exportin-1/Importin-b-like"/>
</dbReference>
<dbReference type="Gene3D" id="1.10.287.4070">
    <property type="match status" value="1"/>
</dbReference>
<dbReference type="InterPro" id="IPR042239">
    <property type="entry name" value="Nop_C"/>
</dbReference>
<evidence type="ECO:0000256" key="2">
    <source>
        <dbReference type="ARBA" id="ARBA00022517"/>
    </source>
</evidence>
<evidence type="ECO:0000256" key="4">
    <source>
        <dbReference type="ARBA" id="ARBA00022741"/>
    </source>
</evidence>
<gene>
    <name evidence="12" type="ORF">HID58_023564</name>
</gene>
<dbReference type="PROSITE" id="PS51358">
    <property type="entry name" value="NOP"/>
    <property type="match status" value="1"/>
</dbReference>
<dbReference type="InterPro" id="IPR036070">
    <property type="entry name" value="Nop_dom_sf"/>
</dbReference>
<evidence type="ECO:0000256" key="8">
    <source>
        <dbReference type="PROSITE-ProRule" id="PRU10141"/>
    </source>
</evidence>
<dbReference type="SUPFAM" id="SSF48371">
    <property type="entry name" value="ARM repeat"/>
    <property type="match status" value="1"/>
</dbReference>
<feature type="compositionally biased region" description="Low complexity" evidence="9">
    <location>
        <begin position="639"/>
        <end position="649"/>
    </location>
</feature>
<dbReference type="InterPro" id="IPR002687">
    <property type="entry name" value="Nop_dom"/>
</dbReference>
<dbReference type="Pfam" id="PF01798">
    <property type="entry name" value="Nop"/>
    <property type="match status" value="1"/>
</dbReference>
<feature type="region of interest" description="Disordered" evidence="9">
    <location>
        <begin position="1034"/>
        <end position="1054"/>
    </location>
</feature>
<feature type="compositionally biased region" description="Basic and acidic residues" evidence="9">
    <location>
        <begin position="683"/>
        <end position="706"/>
    </location>
</feature>
<feature type="binding site" evidence="8">
    <location>
        <position position="774"/>
    </location>
    <ligand>
        <name>ATP</name>
        <dbReference type="ChEBI" id="CHEBI:30616"/>
    </ligand>
</feature>